<accession>A0A2K1J9G1</accession>
<sequence length="133" mass="13993">MSSSESSRKLARTGLGASSKASYRSRRSIVKTALELVEHFSGDSAHFTTIAGDVYCHISGTRTLLTQSNPPEISSSPSPAPKSPSGCSPLCLCPLSTCYTTGSPSIRIIVDGVNISSIFDFCKTLAGDQVAYL</sequence>
<dbReference type="Proteomes" id="UP000006727">
    <property type="component" value="Chromosome 16"/>
</dbReference>
<feature type="compositionally biased region" description="Low complexity" evidence="1">
    <location>
        <begin position="68"/>
        <end position="86"/>
    </location>
</feature>
<evidence type="ECO:0000256" key="1">
    <source>
        <dbReference type="SAM" id="MobiDB-lite"/>
    </source>
</evidence>
<reference evidence="2 4" key="1">
    <citation type="journal article" date="2008" name="Science">
        <title>The Physcomitrella genome reveals evolutionary insights into the conquest of land by plants.</title>
        <authorList>
            <person name="Rensing S."/>
            <person name="Lang D."/>
            <person name="Zimmer A."/>
            <person name="Terry A."/>
            <person name="Salamov A."/>
            <person name="Shapiro H."/>
            <person name="Nishiyama T."/>
            <person name="Perroud P.-F."/>
            <person name="Lindquist E."/>
            <person name="Kamisugi Y."/>
            <person name="Tanahashi T."/>
            <person name="Sakakibara K."/>
            <person name="Fujita T."/>
            <person name="Oishi K."/>
            <person name="Shin-I T."/>
            <person name="Kuroki Y."/>
            <person name="Toyoda A."/>
            <person name="Suzuki Y."/>
            <person name="Hashimoto A."/>
            <person name="Yamaguchi K."/>
            <person name="Sugano A."/>
            <person name="Kohara Y."/>
            <person name="Fujiyama A."/>
            <person name="Anterola A."/>
            <person name="Aoki S."/>
            <person name="Ashton N."/>
            <person name="Barbazuk W.B."/>
            <person name="Barker E."/>
            <person name="Bennetzen J."/>
            <person name="Bezanilla M."/>
            <person name="Blankenship R."/>
            <person name="Cho S.H."/>
            <person name="Dutcher S."/>
            <person name="Estelle M."/>
            <person name="Fawcett J.A."/>
            <person name="Gundlach H."/>
            <person name="Hanada K."/>
            <person name="Heyl A."/>
            <person name="Hicks K.A."/>
            <person name="Hugh J."/>
            <person name="Lohr M."/>
            <person name="Mayer K."/>
            <person name="Melkozernov A."/>
            <person name="Murata T."/>
            <person name="Nelson D."/>
            <person name="Pils B."/>
            <person name="Prigge M."/>
            <person name="Reiss B."/>
            <person name="Renner T."/>
            <person name="Rombauts S."/>
            <person name="Rushton P."/>
            <person name="Sanderfoot A."/>
            <person name="Schween G."/>
            <person name="Shiu S.-H."/>
            <person name="Stueber K."/>
            <person name="Theodoulou F.L."/>
            <person name="Tu H."/>
            <person name="Van de Peer Y."/>
            <person name="Verrier P.J."/>
            <person name="Waters E."/>
            <person name="Wood A."/>
            <person name="Yang L."/>
            <person name="Cove D."/>
            <person name="Cuming A."/>
            <person name="Hasebe M."/>
            <person name="Lucas S."/>
            <person name="Mishler D.B."/>
            <person name="Reski R."/>
            <person name="Grigoriev I."/>
            <person name="Quatrano R.S."/>
            <person name="Boore J.L."/>
        </authorList>
    </citation>
    <scope>NUCLEOTIDE SEQUENCE [LARGE SCALE GENOMIC DNA]</scope>
    <source>
        <strain evidence="3 4">cv. Gransden 2004</strain>
    </source>
</reference>
<organism evidence="2">
    <name type="scientific">Physcomitrium patens</name>
    <name type="common">Spreading-leaved earth moss</name>
    <name type="synonym">Physcomitrella patens</name>
    <dbReference type="NCBI Taxonomy" id="3218"/>
    <lineage>
        <taxon>Eukaryota</taxon>
        <taxon>Viridiplantae</taxon>
        <taxon>Streptophyta</taxon>
        <taxon>Embryophyta</taxon>
        <taxon>Bryophyta</taxon>
        <taxon>Bryophytina</taxon>
        <taxon>Bryopsida</taxon>
        <taxon>Funariidae</taxon>
        <taxon>Funariales</taxon>
        <taxon>Funariaceae</taxon>
        <taxon>Physcomitrium</taxon>
    </lineage>
</organism>
<evidence type="ECO:0000313" key="4">
    <source>
        <dbReference type="Proteomes" id="UP000006727"/>
    </source>
</evidence>
<dbReference type="AlphaFoldDB" id="A0A2K1J9G1"/>
<gene>
    <name evidence="2" type="ORF">PHYPA_021281</name>
</gene>
<protein>
    <submittedName>
        <fullName evidence="2 3">Uncharacterized protein</fullName>
    </submittedName>
</protein>
<evidence type="ECO:0000313" key="3">
    <source>
        <dbReference type="EnsemblPlants" id="Pp3c16_20641V3.1"/>
    </source>
</evidence>
<name>A0A2K1J9G1_PHYPA</name>
<evidence type="ECO:0000313" key="2">
    <source>
        <dbReference type="EMBL" id="PNR38170.1"/>
    </source>
</evidence>
<feature type="region of interest" description="Disordered" evidence="1">
    <location>
        <begin position="66"/>
        <end position="86"/>
    </location>
</feature>
<dbReference type="EMBL" id="ABEU02000016">
    <property type="protein sequence ID" value="PNR38170.1"/>
    <property type="molecule type" value="Genomic_DNA"/>
</dbReference>
<proteinExistence type="predicted"/>
<keyword evidence="4" id="KW-1185">Reference proteome</keyword>
<dbReference type="EnsemblPlants" id="Pp3c16_20641V3.1">
    <property type="protein sequence ID" value="Pp3c16_20641V3.1"/>
    <property type="gene ID" value="Pp3c16_20641"/>
</dbReference>
<reference evidence="3" key="3">
    <citation type="submission" date="2020-12" db="UniProtKB">
        <authorList>
            <consortium name="EnsemblPlants"/>
        </authorList>
    </citation>
    <scope>IDENTIFICATION</scope>
</reference>
<reference evidence="2 4" key="2">
    <citation type="journal article" date="2018" name="Plant J.">
        <title>The Physcomitrella patens chromosome-scale assembly reveals moss genome structure and evolution.</title>
        <authorList>
            <person name="Lang D."/>
            <person name="Ullrich K.K."/>
            <person name="Murat F."/>
            <person name="Fuchs J."/>
            <person name="Jenkins J."/>
            <person name="Haas F.B."/>
            <person name="Piednoel M."/>
            <person name="Gundlach H."/>
            <person name="Van Bel M."/>
            <person name="Meyberg R."/>
            <person name="Vives C."/>
            <person name="Morata J."/>
            <person name="Symeonidi A."/>
            <person name="Hiss M."/>
            <person name="Muchero W."/>
            <person name="Kamisugi Y."/>
            <person name="Saleh O."/>
            <person name="Blanc G."/>
            <person name="Decker E.L."/>
            <person name="van Gessel N."/>
            <person name="Grimwood J."/>
            <person name="Hayes R.D."/>
            <person name="Graham S.W."/>
            <person name="Gunter L.E."/>
            <person name="McDaniel S.F."/>
            <person name="Hoernstein S.N.W."/>
            <person name="Larsson A."/>
            <person name="Li F.W."/>
            <person name="Perroud P.F."/>
            <person name="Phillips J."/>
            <person name="Ranjan P."/>
            <person name="Rokshar D.S."/>
            <person name="Rothfels C.J."/>
            <person name="Schneider L."/>
            <person name="Shu S."/>
            <person name="Stevenson D.W."/>
            <person name="Thummler F."/>
            <person name="Tillich M."/>
            <person name="Villarreal Aguilar J.C."/>
            <person name="Widiez T."/>
            <person name="Wong G.K."/>
            <person name="Wymore A."/>
            <person name="Zhang Y."/>
            <person name="Zimmer A.D."/>
            <person name="Quatrano R.S."/>
            <person name="Mayer K.F.X."/>
            <person name="Goodstein D."/>
            <person name="Casacuberta J.M."/>
            <person name="Vandepoele K."/>
            <person name="Reski R."/>
            <person name="Cuming A.C."/>
            <person name="Tuskan G.A."/>
            <person name="Maumus F."/>
            <person name="Salse J."/>
            <person name="Schmutz J."/>
            <person name="Rensing S.A."/>
        </authorList>
    </citation>
    <scope>NUCLEOTIDE SEQUENCE [LARGE SCALE GENOMIC DNA]</scope>
    <source>
        <strain evidence="3 4">cv. Gransden 2004</strain>
    </source>
</reference>
<dbReference type="Gramene" id="Pp3c16_20641V3.1">
    <property type="protein sequence ID" value="Pp3c16_20641V3.1"/>
    <property type="gene ID" value="Pp3c16_20641"/>
</dbReference>
<dbReference type="InParanoid" id="A0A2K1J9G1"/>